<name>A0A7J5U0V9_9BACT</name>
<dbReference type="Proteomes" id="UP000488299">
    <property type="component" value="Unassembled WGS sequence"/>
</dbReference>
<dbReference type="AlphaFoldDB" id="A0A7J5U0V9"/>
<dbReference type="Pfam" id="PF05016">
    <property type="entry name" value="ParE_toxin"/>
    <property type="match status" value="1"/>
</dbReference>
<evidence type="ECO:0000256" key="1">
    <source>
        <dbReference type="ARBA" id="ARBA00022649"/>
    </source>
</evidence>
<dbReference type="Gene3D" id="3.30.2310.20">
    <property type="entry name" value="RelE-like"/>
    <property type="match status" value="1"/>
</dbReference>
<protein>
    <recommendedName>
        <fullName evidence="4">Type II toxin-antitoxin system RelE/ParE family toxin</fullName>
    </recommendedName>
</protein>
<dbReference type="InterPro" id="IPR007712">
    <property type="entry name" value="RelE/ParE_toxin"/>
</dbReference>
<accession>A0A7J5U0V9</accession>
<organism evidence="2 3">
    <name type="scientific">Rudanella paleaurantiibacter</name>
    <dbReference type="NCBI Taxonomy" id="2614655"/>
    <lineage>
        <taxon>Bacteria</taxon>
        <taxon>Pseudomonadati</taxon>
        <taxon>Bacteroidota</taxon>
        <taxon>Cytophagia</taxon>
        <taxon>Cytophagales</taxon>
        <taxon>Cytophagaceae</taxon>
        <taxon>Rudanella</taxon>
    </lineage>
</organism>
<keyword evidence="3" id="KW-1185">Reference proteome</keyword>
<dbReference type="RefSeq" id="WP_152124285.1">
    <property type="nucleotide sequence ID" value="NZ_WELI01000003.1"/>
</dbReference>
<dbReference type="EMBL" id="WELI01000003">
    <property type="protein sequence ID" value="KAB7731309.1"/>
    <property type="molecule type" value="Genomic_DNA"/>
</dbReference>
<reference evidence="2 3" key="1">
    <citation type="submission" date="2019-10" db="EMBL/GenBank/DDBJ databases">
        <title>Rudanella paleaurantiibacter sp. nov., isolated from sludge.</title>
        <authorList>
            <person name="Xu S.Q."/>
        </authorList>
    </citation>
    <scope>NUCLEOTIDE SEQUENCE [LARGE SCALE GENOMIC DNA]</scope>
    <source>
        <strain evidence="2 3">HX-22-17</strain>
    </source>
</reference>
<proteinExistence type="predicted"/>
<evidence type="ECO:0008006" key="4">
    <source>
        <dbReference type="Google" id="ProtNLM"/>
    </source>
</evidence>
<keyword evidence="1" id="KW-1277">Toxin-antitoxin system</keyword>
<evidence type="ECO:0000313" key="2">
    <source>
        <dbReference type="EMBL" id="KAB7731309.1"/>
    </source>
</evidence>
<evidence type="ECO:0000313" key="3">
    <source>
        <dbReference type="Proteomes" id="UP000488299"/>
    </source>
</evidence>
<sequence length="106" mass="12306">MTGDKSFQVLISDSAEADLKSIVAYLATEQPTKLLPFSDDIRKARAFLTDNPFLYQDYFAFVKRAPLRRSGYNLYYAVDEVNNEVEIIAIFHQKESPQRLRERINL</sequence>
<gene>
    <name evidence="2" type="ORF">F5984_10965</name>
</gene>
<comment type="caution">
    <text evidence="2">The sequence shown here is derived from an EMBL/GenBank/DDBJ whole genome shotgun (WGS) entry which is preliminary data.</text>
</comment>
<dbReference type="InterPro" id="IPR035093">
    <property type="entry name" value="RelE/ParE_toxin_dom_sf"/>
</dbReference>